<evidence type="ECO:0000313" key="5">
    <source>
        <dbReference type="Proteomes" id="UP001172778"/>
    </source>
</evidence>
<feature type="domain" description="Toxin co-regulated pilus biosynthesis protein Q C-terminal" evidence="3">
    <location>
        <begin position="65"/>
        <end position="143"/>
    </location>
</feature>
<dbReference type="EMBL" id="JARRAF010000010">
    <property type="protein sequence ID" value="MDK2124407.1"/>
    <property type="molecule type" value="Genomic_DNA"/>
</dbReference>
<feature type="signal peptide" evidence="2">
    <location>
        <begin position="1"/>
        <end position="24"/>
    </location>
</feature>
<comment type="caution">
    <text evidence="4">The sequence shown here is derived from an EMBL/GenBank/DDBJ whole genome shotgun (WGS) entry which is preliminary data.</text>
</comment>
<gene>
    <name evidence="4" type="ORF">PZA18_10125</name>
</gene>
<dbReference type="Proteomes" id="UP001172778">
    <property type="component" value="Unassembled WGS sequence"/>
</dbReference>
<reference evidence="4" key="1">
    <citation type="submission" date="2023-03" db="EMBL/GenBank/DDBJ databases">
        <title>Chitinimonas shenzhenensis gen. nov., sp. nov., a novel member of family Burkholderiaceae isolated from activated sludge collected in Shen Zhen, China.</title>
        <authorList>
            <person name="Wang X."/>
        </authorList>
    </citation>
    <scope>NUCLEOTIDE SEQUENCE</scope>
    <source>
        <strain evidence="4">DQS-5</strain>
    </source>
</reference>
<proteinExistence type="predicted"/>
<feature type="region of interest" description="Disordered" evidence="1">
    <location>
        <begin position="36"/>
        <end position="58"/>
    </location>
</feature>
<evidence type="ECO:0000313" key="4">
    <source>
        <dbReference type="EMBL" id="MDK2124407.1"/>
    </source>
</evidence>
<accession>A0ABT7E0H3</accession>
<protein>
    <submittedName>
        <fullName evidence="4">Toxin co-regulated pilus biosynthesis Q family protein</fullName>
    </submittedName>
</protein>
<feature type="chain" id="PRO_5045722835" evidence="2">
    <location>
        <begin position="25"/>
        <end position="149"/>
    </location>
</feature>
<name>A0ABT7E0H3_9NEIS</name>
<organism evidence="4 5">
    <name type="scientific">Parachitinimonas caeni</name>
    <dbReference type="NCBI Taxonomy" id="3031301"/>
    <lineage>
        <taxon>Bacteria</taxon>
        <taxon>Pseudomonadati</taxon>
        <taxon>Pseudomonadota</taxon>
        <taxon>Betaproteobacteria</taxon>
        <taxon>Neisseriales</taxon>
        <taxon>Chitinibacteraceae</taxon>
        <taxon>Parachitinimonas</taxon>
    </lineage>
</organism>
<evidence type="ECO:0000256" key="2">
    <source>
        <dbReference type="SAM" id="SignalP"/>
    </source>
</evidence>
<keyword evidence="5" id="KW-1185">Reference proteome</keyword>
<keyword evidence="2" id="KW-0732">Signal</keyword>
<dbReference type="RefSeq" id="WP_284100720.1">
    <property type="nucleotide sequence ID" value="NZ_JARRAF010000010.1"/>
</dbReference>
<dbReference type="InterPro" id="IPR018927">
    <property type="entry name" value="Pilus_synth_Q_C"/>
</dbReference>
<sequence length="149" mass="15789">MKMRKGKIGMAVGLALWLTTPVHAGFSIEDSAEAPKPAKAAKPAPAAAPTAKAEPMKAEAPAEATWVLRPQHGTVRRALIEWAARAGWQVAWEASVEYPINYEATFTGTFEEAIGGVFASLSAADVALNALMYNGNRVVRIVEAGTKAQ</sequence>
<dbReference type="Gene3D" id="3.55.50.70">
    <property type="match status" value="1"/>
</dbReference>
<evidence type="ECO:0000256" key="1">
    <source>
        <dbReference type="SAM" id="MobiDB-lite"/>
    </source>
</evidence>
<dbReference type="Pfam" id="PF10671">
    <property type="entry name" value="TcpQ"/>
    <property type="match status" value="1"/>
</dbReference>
<evidence type="ECO:0000259" key="3">
    <source>
        <dbReference type="Pfam" id="PF10671"/>
    </source>
</evidence>